<accession>C1DFA2</accession>
<dbReference type="AlphaFoldDB" id="C1DFA2"/>
<evidence type="ECO:0000313" key="1">
    <source>
        <dbReference type="EMBL" id="ACO78305.1"/>
    </source>
</evidence>
<evidence type="ECO:0000313" key="2">
    <source>
        <dbReference type="Proteomes" id="UP000002424"/>
    </source>
</evidence>
<dbReference type="Proteomes" id="UP000002424">
    <property type="component" value="Chromosome"/>
</dbReference>
<dbReference type="KEGG" id="avn:Avin_21040"/>
<name>C1DFA2_AZOVD</name>
<dbReference type="EnsemblBacteria" id="ACO78305">
    <property type="protein sequence ID" value="ACO78305"/>
    <property type="gene ID" value="Avin_21040"/>
</dbReference>
<sequence>MILAIPNADEAKPGKLVAMDKLMD</sequence>
<dbReference type="EMBL" id="CP001157">
    <property type="protein sequence ID" value="ACO78305.1"/>
    <property type="molecule type" value="Genomic_DNA"/>
</dbReference>
<gene>
    <name evidence="1" type="ordered locus">Avin_21040</name>
</gene>
<keyword evidence="2" id="KW-1185">Reference proteome</keyword>
<protein>
    <submittedName>
        <fullName evidence="1">Uncharacterized protein</fullName>
    </submittedName>
</protein>
<proteinExistence type="predicted"/>
<organism evidence="1 2">
    <name type="scientific">Azotobacter vinelandii (strain DJ / ATCC BAA-1303)</name>
    <dbReference type="NCBI Taxonomy" id="322710"/>
    <lineage>
        <taxon>Bacteria</taxon>
        <taxon>Pseudomonadati</taxon>
        <taxon>Pseudomonadota</taxon>
        <taxon>Gammaproteobacteria</taxon>
        <taxon>Pseudomonadales</taxon>
        <taxon>Pseudomonadaceae</taxon>
        <taxon>Azotobacter</taxon>
    </lineage>
</organism>
<dbReference type="HOGENOM" id="CLU_3420781_0_0_6"/>
<reference evidence="1 2" key="1">
    <citation type="journal article" date="2009" name="J. Bacteriol.">
        <title>Genome sequence of Azotobacter vinelandii, an obligate aerobe specialized to support diverse anaerobic metabolic processes.</title>
        <authorList>
            <person name="Setubal J.C."/>
            <person name="dos Santos P."/>
            <person name="Goldman B.S."/>
            <person name="Ertesvag H."/>
            <person name="Espin G."/>
            <person name="Rubio L.M."/>
            <person name="Valla S."/>
            <person name="Almeida N.F."/>
            <person name="Balasubramanian D."/>
            <person name="Cromes L."/>
            <person name="Curatti L."/>
            <person name="Du Z."/>
            <person name="Godsy E."/>
            <person name="Goodner B."/>
            <person name="Hellner-Burris K."/>
            <person name="Hernandez J.A."/>
            <person name="Houmiel K."/>
            <person name="Imperial J."/>
            <person name="Kennedy C."/>
            <person name="Larson T.J."/>
            <person name="Latreille P."/>
            <person name="Ligon L.S."/>
            <person name="Lu J."/>
            <person name="Maerk M."/>
            <person name="Miller N.M."/>
            <person name="Norton S."/>
            <person name="O'Carroll I.P."/>
            <person name="Paulsen I."/>
            <person name="Raulfs E.C."/>
            <person name="Roemer R."/>
            <person name="Rosser J."/>
            <person name="Segura D."/>
            <person name="Slater S."/>
            <person name="Stricklin S.L."/>
            <person name="Studholme D.J."/>
            <person name="Sun J."/>
            <person name="Viana C.J."/>
            <person name="Wallin E."/>
            <person name="Wang B."/>
            <person name="Wheeler C."/>
            <person name="Zhu H."/>
            <person name="Dean D.R."/>
            <person name="Dixon R."/>
            <person name="Wood D."/>
        </authorList>
    </citation>
    <scope>NUCLEOTIDE SEQUENCE [LARGE SCALE GENOMIC DNA]</scope>
    <source>
        <strain evidence="2">DJ / ATCC BAA-1303</strain>
    </source>
</reference>